<name>A0A1E4SBN5_9ASCO</name>
<feature type="compositionally biased region" description="Low complexity" evidence="5">
    <location>
        <begin position="148"/>
        <end position="173"/>
    </location>
</feature>
<dbReference type="Proteomes" id="UP000094285">
    <property type="component" value="Unassembled WGS sequence"/>
</dbReference>
<dbReference type="SMART" id="SM00248">
    <property type="entry name" value="ANK"/>
    <property type="match status" value="6"/>
</dbReference>
<feature type="compositionally biased region" description="Low complexity" evidence="5">
    <location>
        <begin position="109"/>
        <end position="121"/>
    </location>
</feature>
<accession>A0A1E4SBN5</accession>
<feature type="compositionally biased region" description="Basic and acidic residues" evidence="5">
    <location>
        <begin position="517"/>
        <end position="588"/>
    </location>
</feature>
<organism evidence="6 7">
    <name type="scientific">Suhomyces tanzawaensis NRRL Y-17324</name>
    <dbReference type="NCBI Taxonomy" id="984487"/>
    <lineage>
        <taxon>Eukaryota</taxon>
        <taxon>Fungi</taxon>
        <taxon>Dikarya</taxon>
        <taxon>Ascomycota</taxon>
        <taxon>Saccharomycotina</taxon>
        <taxon>Pichiomycetes</taxon>
        <taxon>Debaryomycetaceae</taxon>
        <taxon>Suhomyces</taxon>
    </lineage>
</organism>
<feature type="compositionally biased region" description="Basic and acidic residues" evidence="5">
    <location>
        <begin position="659"/>
        <end position="670"/>
    </location>
</feature>
<evidence type="ECO:0000313" key="6">
    <source>
        <dbReference type="EMBL" id="ODV76876.1"/>
    </source>
</evidence>
<dbReference type="EMBL" id="KV453917">
    <property type="protein sequence ID" value="ODV76876.1"/>
    <property type="molecule type" value="Genomic_DNA"/>
</dbReference>
<dbReference type="RefSeq" id="XP_020061998.1">
    <property type="nucleotide sequence ID" value="XM_020211294.1"/>
</dbReference>
<dbReference type="InterPro" id="IPR036770">
    <property type="entry name" value="Ankyrin_rpt-contain_sf"/>
</dbReference>
<dbReference type="Gene3D" id="1.25.40.20">
    <property type="entry name" value="Ankyrin repeat-containing domain"/>
    <property type="match status" value="1"/>
</dbReference>
<evidence type="ECO:0000256" key="3">
    <source>
        <dbReference type="PROSITE-ProRule" id="PRU00023"/>
    </source>
</evidence>
<feature type="compositionally biased region" description="Low complexity" evidence="5">
    <location>
        <begin position="30"/>
        <end position="58"/>
    </location>
</feature>
<dbReference type="GO" id="GO:0085020">
    <property type="term" value="P:protein K6-linked ubiquitination"/>
    <property type="evidence" value="ECO:0007669"/>
    <property type="project" value="TreeGrafter"/>
</dbReference>
<dbReference type="OrthoDB" id="194358at2759"/>
<dbReference type="GeneID" id="30985430"/>
<feature type="repeat" description="ANK" evidence="3">
    <location>
        <begin position="867"/>
        <end position="899"/>
    </location>
</feature>
<dbReference type="STRING" id="984487.A0A1E4SBN5"/>
<feature type="region of interest" description="Disordered" evidence="5">
    <location>
        <begin position="1696"/>
        <end position="1720"/>
    </location>
</feature>
<keyword evidence="4" id="KW-0175">Coiled coil</keyword>
<feature type="compositionally biased region" description="Basic and acidic residues" evidence="5">
    <location>
        <begin position="344"/>
        <end position="448"/>
    </location>
</feature>
<dbReference type="PROSITE" id="PS50297">
    <property type="entry name" value="ANK_REP_REGION"/>
    <property type="match status" value="3"/>
</dbReference>
<protein>
    <submittedName>
        <fullName evidence="6">Ankyrin</fullName>
    </submittedName>
</protein>
<keyword evidence="2 3" id="KW-0040">ANK repeat</keyword>
<feature type="repeat" description="ANK" evidence="3">
    <location>
        <begin position="1027"/>
        <end position="1059"/>
    </location>
</feature>
<dbReference type="InterPro" id="IPR018555">
    <property type="entry name" value="C630.06c-like"/>
</dbReference>
<proteinExistence type="predicted"/>
<feature type="compositionally biased region" description="Low complexity" evidence="5">
    <location>
        <begin position="1"/>
        <end position="12"/>
    </location>
</feature>
<dbReference type="Pfam" id="PF12796">
    <property type="entry name" value="Ank_2"/>
    <property type="match status" value="2"/>
</dbReference>
<evidence type="ECO:0000313" key="7">
    <source>
        <dbReference type="Proteomes" id="UP000094285"/>
    </source>
</evidence>
<feature type="compositionally biased region" description="Basic and acidic residues" evidence="5">
    <location>
        <begin position="480"/>
        <end position="491"/>
    </location>
</feature>
<evidence type="ECO:0000256" key="5">
    <source>
        <dbReference type="SAM" id="MobiDB-lite"/>
    </source>
</evidence>
<gene>
    <name evidence="6" type="ORF">CANTADRAFT_8457</name>
</gene>
<feature type="compositionally biased region" description="Polar residues" evidence="5">
    <location>
        <begin position="272"/>
        <end position="282"/>
    </location>
</feature>
<feature type="compositionally biased region" description="Polar residues" evidence="5">
    <location>
        <begin position="598"/>
        <end position="615"/>
    </location>
</feature>
<feature type="coiled-coil region" evidence="4">
    <location>
        <begin position="1248"/>
        <end position="1303"/>
    </location>
</feature>
<feature type="compositionally biased region" description="Basic and acidic residues" evidence="5">
    <location>
        <begin position="756"/>
        <end position="771"/>
    </location>
</feature>
<feature type="compositionally biased region" description="Basic residues" evidence="5">
    <location>
        <begin position="1696"/>
        <end position="1711"/>
    </location>
</feature>
<dbReference type="Pfam" id="PF09428">
    <property type="entry name" value="DUF2011"/>
    <property type="match status" value="1"/>
</dbReference>
<evidence type="ECO:0000256" key="1">
    <source>
        <dbReference type="ARBA" id="ARBA00022737"/>
    </source>
</evidence>
<feature type="compositionally biased region" description="Polar residues" evidence="5">
    <location>
        <begin position="633"/>
        <end position="644"/>
    </location>
</feature>
<feature type="compositionally biased region" description="Acidic residues" evidence="5">
    <location>
        <begin position="706"/>
        <end position="719"/>
    </location>
</feature>
<dbReference type="PANTHER" id="PTHR24171:SF8">
    <property type="entry name" value="BRCA1-ASSOCIATED RING DOMAIN PROTEIN 1"/>
    <property type="match status" value="1"/>
</dbReference>
<feature type="compositionally biased region" description="Gly residues" evidence="5">
    <location>
        <begin position="13"/>
        <end position="29"/>
    </location>
</feature>
<feature type="compositionally biased region" description="Basic and acidic residues" evidence="5">
    <location>
        <begin position="462"/>
        <end position="472"/>
    </location>
</feature>
<feature type="region of interest" description="Disordered" evidence="5">
    <location>
        <begin position="1542"/>
        <end position="1578"/>
    </location>
</feature>
<dbReference type="GO" id="GO:0004842">
    <property type="term" value="F:ubiquitin-protein transferase activity"/>
    <property type="evidence" value="ECO:0007669"/>
    <property type="project" value="TreeGrafter"/>
</dbReference>
<feature type="compositionally biased region" description="Acidic residues" evidence="5">
    <location>
        <begin position="1542"/>
        <end position="1554"/>
    </location>
</feature>
<sequence length="1720" mass="193493">MSYRGSGYYPRYGGSGGPPKKFGGPGGSVGPNNAPNGGASSDSHSDSSNSQPSQTSSSDKGRGMSGYNRRADRDYYGGYRSGLGRYESKYNKYGSGGPSNGPPPGLGGKSLSRSSSTYYGSAAPPNATSGSSYKRRPTDRYDSYPGTKYYSSSVSSNGVEESNVKSSYSKSYSLRSPEWKSTDRLDRRSDDKYDSFKPSTNTKPSTPSTISDSKSSTASSNKFLDERRGKSSASYQATFPPLSRSPSEIRRSLKSKNSEDSGSETPAHDYNSKITTNDNHASTYIPKQASDAKMLNFFDDDEPHDRDSGRTSGHHTPDFKQEKRSPLRDDRGERRGNSFSDSLDITRPHEVPKSGETLKTKDSSYTKENKTDSYKPKVDSYKPKDSKVDSYKPKEARDELSKPKESKVDSYKPKEYKDEIRAKENRVDSYKPKESHEAKTTLKSKDTTDSPIPKEANLVTFKPKDTKEEALRKKSYVGEIKADHSNPKEPKAGTPLSNEGAQDKPKEKTSFSAYLKSSKEKKFYVHSAKADSEKQIDSDTVRVGETDQVEDTKPNEDQPKKEQIKEVEPAHEQSREETKPVESIDKVVPEPNIESDTDLNGPQQKTNSVPETLPQSKDPIDEEVQKEVEDKSIQLQDSESQNETTLDRKSSTAGSVDTKVSRDETTRSEDTSMLSPIRSSVTDENFNFNNLGTIQESLDTKDLLSDVEESDDNEADASEAETVVADSPPALNRARRLIRKKDFDERRHKLKRKSAYHSEDEEREDHSDHNKNNTGDDLSGDEKKRMCIRPYKMKRDSGGRSLLQRACKKGNLEDIKNYLQQGANANEKDFCGFTCLHEAALEGHTEVVEILIEHGANVNAKADPAGYNETPLIDAAENKHLGTVKVLLENGADPSIFNIDGFTALTKIFNEHADEEGYEEIIKLLEEAIAKQQREKSDAVKSASPAPPVVEDPYDTYFGDLIKKKGICKFAAEGSKEVTANYFVSGNGLSSKPDILIIAARNGHVELVDIILGLNPTPYNIDTENECGATALLASVGRGHIEVVESLLSKDADPRKKRKQDNLNALEIAQRSTHFDPKEVKLLQEYMGKTRKSGVSSTISSAAVSENEHEQYSDAETPAVSDKESIHSRSERDIDDKKRRILDDHPPKKKLKKSKSDSKLRTQTSHVFKKVGTPETLERTKSNDQPSSPQSNTEKIIKPKSTATTASPSPVPLTKAQEEQKAKNAEEARIWQEKVEAKKRARRDMFLKSEKEKERKKKEEEERRVEEEKRLAEFKEKEKVRLAKEAQEQSKIIEQQKEQLMHKQMFDMYPIGLKTAKFGVQLSDEYILQYTPLYVFDIEGTKYVTDLQVSLITGRPVADFNTSSTKPLSSGEKSKLWDLFFHMVGIDRNRSFFNLNALRSKGHSQFQNLLVSFVELDHVSQFVKNEHPGTYRLIWGDGSSRLTEVDLKSMSLFEGEKNHCFVSEGDMEVVIDTKSIAETSFVPPRLRRRRDTLRAISTVARPMCVSRASLYNSDDEQSAPESPDQEVYVAPAFDFIEVDNTEDHENDEEEEEFDFPLFASAATSEPGSKDERGRPEQRVMKVSIREESVEKVNNERPQTFYYANYTAEQKHQFELAAVTAEDIYKNVFVVENASRKCIDLKKHNDGVEAEKARVKAKKRPGMKYRLNKIGCRERKHARAKLAKKLEREQFDKRNQYKRYSKPAFRSKHRYSTVKSKPSTE</sequence>
<dbReference type="PANTHER" id="PTHR24171">
    <property type="entry name" value="ANKYRIN REPEAT DOMAIN-CONTAINING PROTEIN 39-RELATED"/>
    <property type="match status" value="1"/>
</dbReference>
<feature type="coiled-coil region" evidence="4">
    <location>
        <begin position="915"/>
        <end position="942"/>
    </location>
</feature>
<keyword evidence="1" id="KW-0677">Repeat</keyword>
<feature type="region of interest" description="Disordered" evidence="5">
    <location>
        <begin position="1"/>
        <end position="685"/>
    </location>
</feature>
<feature type="compositionally biased region" description="Polar residues" evidence="5">
    <location>
        <begin position="671"/>
        <end position="685"/>
    </location>
</feature>
<evidence type="ECO:0000256" key="2">
    <source>
        <dbReference type="ARBA" id="ARBA00023043"/>
    </source>
</evidence>
<feature type="compositionally biased region" description="Basic and acidic residues" evidence="5">
    <location>
        <begin position="303"/>
        <end position="336"/>
    </location>
</feature>
<feature type="compositionally biased region" description="Low complexity" evidence="5">
    <location>
        <begin position="76"/>
        <end position="85"/>
    </location>
</feature>
<dbReference type="SUPFAM" id="SSF48403">
    <property type="entry name" value="Ankyrin repeat"/>
    <property type="match status" value="1"/>
</dbReference>
<evidence type="ECO:0000256" key="4">
    <source>
        <dbReference type="SAM" id="Coils"/>
    </source>
</evidence>
<feature type="repeat" description="ANK" evidence="3">
    <location>
        <begin position="798"/>
        <end position="830"/>
    </location>
</feature>
<keyword evidence="7" id="KW-1185">Reference proteome</keyword>
<feature type="region of interest" description="Disordered" evidence="5">
    <location>
        <begin position="706"/>
        <end position="785"/>
    </location>
</feature>
<feature type="compositionally biased region" description="Basic and acidic residues" evidence="5">
    <location>
        <begin position="177"/>
        <end position="195"/>
    </location>
</feature>
<feature type="compositionally biased region" description="Polar residues" evidence="5">
    <location>
        <begin position="1183"/>
        <end position="1194"/>
    </location>
</feature>
<feature type="compositionally biased region" description="Basic and acidic residues" evidence="5">
    <location>
        <begin position="1567"/>
        <end position="1578"/>
    </location>
</feature>
<feature type="compositionally biased region" description="Polar residues" evidence="5">
    <location>
        <begin position="1093"/>
        <end position="1104"/>
    </location>
</feature>
<dbReference type="PRINTS" id="PR01415">
    <property type="entry name" value="ANKYRIN"/>
</dbReference>
<dbReference type="PROSITE" id="PS50088">
    <property type="entry name" value="ANK_REPEAT"/>
    <property type="match status" value="4"/>
</dbReference>
<feature type="compositionally biased region" description="Basic and acidic residues" evidence="5">
    <location>
        <begin position="1121"/>
        <end position="1146"/>
    </location>
</feature>
<feature type="repeat" description="ANK" evidence="3">
    <location>
        <begin position="831"/>
        <end position="863"/>
    </location>
</feature>
<feature type="compositionally biased region" description="Basic and acidic residues" evidence="5">
    <location>
        <begin position="247"/>
        <end position="259"/>
    </location>
</feature>
<feature type="compositionally biased region" description="Low complexity" evidence="5">
    <location>
        <begin position="198"/>
        <end position="220"/>
    </location>
</feature>
<feature type="compositionally biased region" description="Basic and acidic residues" evidence="5">
    <location>
        <begin position="623"/>
        <end position="632"/>
    </location>
</feature>
<feature type="compositionally biased region" description="Basic and acidic residues" evidence="5">
    <location>
        <begin position="1216"/>
        <end position="1226"/>
    </location>
</feature>
<reference evidence="7" key="1">
    <citation type="submission" date="2016-05" db="EMBL/GenBank/DDBJ databases">
        <title>Comparative genomics of biotechnologically important yeasts.</title>
        <authorList>
            <consortium name="DOE Joint Genome Institute"/>
            <person name="Riley R."/>
            <person name="Haridas S."/>
            <person name="Wolfe K.H."/>
            <person name="Lopes M.R."/>
            <person name="Hittinger C.T."/>
            <person name="Goker M."/>
            <person name="Salamov A."/>
            <person name="Wisecaver J."/>
            <person name="Long T.M."/>
            <person name="Aerts A.L."/>
            <person name="Barry K."/>
            <person name="Choi C."/>
            <person name="Clum A."/>
            <person name="Coughlan A.Y."/>
            <person name="Deshpande S."/>
            <person name="Douglass A.P."/>
            <person name="Hanson S.J."/>
            <person name="Klenk H.-P."/>
            <person name="Labutti K."/>
            <person name="Lapidus A."/>
            <person name="Lindquist E."/>
            <person name="Lipzen A."/>
            <person name="Meier-Kolthoff J.P."/>
            <person name="Ohm R.A."/>
            <person name="Otillar R.P."/>
            <person name="Pangilinan J."/>
            <person name="Peng Y."/>
            <person name="Rokas A."/>
            <person name="Rosa C.A."/>
            <person name="Scheuner C."/>
            <person name="Sibirny A.A."/>
            <person name="Slot J.C."/>
            <person name="Stielow J.B."/>
            <person name="Sun H."/>
            <person name="Kurtzman C.P."/>
            <person name="Blackwell M."/>
            <person name="Grigoriev I.V."/>
            <person name="Jeffries T.W."/>
        </authorList>
    </citation>
    <scope>NUCLEOTIDE SEQUENCE [LARGE SCALE GENOMIC DNA]</scope>
    <source>
        <strain evidence="7">NRRL Y-17324</strain>
    </source>
</reference>
<feature type="region of interest" description="Disordered" evidence="5">
    <location>
        <begin position="1091"/>
        <end position="1226"/>
    </location>
</feature>
<dbReference type="InterPro" id="IPR002110">
    <property type="entry name" value="Ankyrin_rpt"/>
</dbReference>